<organism evidence="1">
    <name type="scientific">Candidatus Electrothrix aestuarii</name>
    <dbReference type="NCBI Taxonomy" id="3062594"/>
    <lineage>
        <taxon>Bacteria</taxon>
        <taxon>Pseudomonadati</taxon>
        <taxon>Thermodesulfobacteriota</taxon>
        <taxon>Desulfobulbia</taxon>
        <taxon>Desulfobulbales</taxon>
        <taxon>Desulfobulbaceae</taxon>
        <taxon>Candidatus Electrothrix</taxon>
    </lineage>
</organism>
<reference evidence="1" key="1">
    <citation type="journal article" date="2024" name="Syst. Appl. Microbiol.">
        <title>First single-strain enrichments of Electrothrix cable bacteria, description of E. aestuarii sp. nov. and E. rattekaaiensis sp. nov., and proposal of a cable bacteria taxonomy following the rules of the SeqCode.</title>
        <authorList>
            <person name="Plum-Jensen L.E."/>
            <person name="Schramm A."/>
            <person name="Marshall I.P.G."/>
        </authorList>
    </citation>
    <scope>NUCLEOTIDE SEQUENCE</scope>
    <source>
        <strain evidence="1">Rat1</strain>
    </source>
</reference>
<proteinExistence type="predicted"/>
<gene>
    <name evidence="1" type="ORF">Q3M24_15140</name>
</gene>
<name>A0AAU8LS36_9BACT</name>
<dbReference type="KEGG" id="eaj:Q3M24_15140"/>
<evidence type="ECO:0000313" key="1">
    <source>
        <dbReference type="EMBL" id="XCN71635.1"/>
    </source>
</evidence>
<sequence length="124" mass="14142">MSGLEFHVQRLITWVSTLEGCPASWSDVRIVDDSLQPLCNEKRLWEISRNSLMSIEQYEERFSELLAKGYHWLNLNFAGVYQDSAILFIECPANSANIPKEKVSVNLSGPAGNEWDLSKRLIII</sequence>
<dbReference type="AlphaFoldDB" id="A0AAU8LS36"/>
<reference evidence="1" key="2">
    <citation type="submission" date="2024-06" db="EMBL/GenBank/DDBJ databases">
        <authorList>
            <person name="Plum-Jensen L.E."/>
            <person name="Schramm A."/>
            <person name="Marshall I.P.G."/>
        </authorList>
    </citation>
    <scope>NUCLEOTIDE SEQUENCE</scope>
    <source>
        <strain evidence="1">Rat1</strain>
    </source>
</reference>
<dbReference type="EMBL" id="CP159373">
    <property type="protein sequence ID" value="XCN71635.1"/>
    <property type="molecule type" value="Genomic_DNA"/>
</dbReference>
<protein>
    <submittedName>
        <fullName evidence="1">Uncharacterized protein</fullName>
    </submittedName>
</protein>
<accession>A0AAU8LS36</accession>